<feature type="region of interest" description="Disordered" evidence="1">
    <location>
        <begin position="37"/>
        <end position="100"/>
    </location>
</feature>
<keyword evidence="3" id="KW-1185">Reference proteome</keyword>
<gene>
    <name evidence="2" type="ORF">DAEQUDRAFT_765444</name>
</gene>
<sequence length="100" mass="11218">MDLASLWKRTVFGELERRIVEENDPAAPAQRVLEEFFEPSAPAPSHAPEAPPQEDLQASSIMEGYISNLGRTQESGADSDEEMWPQHRRSPPPPPGWYGF</sequence>
<organism evidence="2 3">
    <name type="scientific">Daedalea quercina L-15889</name>
    <dbReference type="NCBI Taxonomy" id="1314783"/>
    <lineage>
        <taxon>Eukaryota</taxon>
        <taxon>Fungi</taxon>
        <taxon>Dikarya</taxon>
        <taxon>Basidiomycota</taxon>
        <taxon>Agaricomycotina</taxon>
        <taxon>Agaricomycetes</taxon>
        <taxon>Polyporales</taxon>
        <taxon>Fomitopsis</taxon>
    </lineage>
</organism>
<feature type="compositionally biased region" description="Low complexity" evidence="1">
    <location>
        <begin position="38"/>
        <end position="48"/>
    </location>
</feature>
<reference evidence="2 3" key="1">
    <citation type="journal article" date="2016" name="Mol. Biol. Evol.">
        <title>Comparative Genomics of Early-Diverging Mushroom-Forming Fungi Provides Insights into the Origins of Lignocellulose Decay Capabilities.</title>
        <authorList>
            <person name="Nagy L.G."/>
            <person name="Riley R."/>
            <person name="Tritt A."/>
            <person name="Adam C."/>
            <person name="Daum C."/>
            <person name="Floudas D."/>
            <person name="Sun H."/>
            <person name="Yadav J.S."/>
            <person name="Pangilinan J."/>
            <person name="Larsson K.H."/>
            <person name="Matsuura K."/>
            <person name="Barry K."/>
            <person name="Labutti K."/>
            <person name="Kuo R."/>
            <person name="Ohm R.A."/>
            <person name="Bhattacharya S.S."/>
            <person name="Shirouzu T."/>
            <person name="Yoshinaga Y."/>
            <person name="Martin F.M."/>
            <person name="Grigoriev I.V."/>
            <person name="Hibbett D.S."/>
        </authorList>
    </citation>
    <scope>NUCLEOTIDE SEQUENCE [LARGE SCALE GENOMIC DNA]</scope>
    <source>
        <strain evidence="2 3">L-15889</strain>
    </source>
</reference>
<evidence type="ECO:0000313" key="3">
    <source>
        <dbReference type="Proteomes" id="UP000076727"/>
    </source>
</evidence>
<dbReference type="Proteomes" id="UP000076727">
    <property type="component" value="Unassembled WGS sequence"/>
</dbReference>
<dbReference type="AlphaFoldDB" id="A0A165QED8"/>
<protein>
    <submittedName>
        <fullName evidence="2">Uncharacterized protein</fullName>
    </submittedName>
</protein>
<accession>A0A165QED8</accession>
<name>A0A165QED8_9APHY</name>
<feature type="compositionally biased region" description="Pro residues" evidence="1">
    <location>
        <begin position="91"/>
        <end position="100"/>
    </location>
</feature>
<dbReference type="EMBL" id="KV429058">
    <property type="protein sequence ID" value="KZT69349.1"/>
    <property type="molecule type" value="Genomic_DNA"/>
</dbReference>
<evidence type="ECO:0000313" key="2">
    <source>
        <dbReference type="EMBL" id="KZT69349.1"/>
    </source>
</evidence>
<proteinExistence type="predicted"/>
<evidence type="ECO:0000256" key="1">
    <source>
        <dbReference type="SAM" id="MobiDB-lite"/>
    </source>
</evidence>